<organism evidence="1 2">
    <name type="scientific">Symbiodinium necroappetens</name>
    <dbReference type="NCBI Taxonomy" id="1628268"/>
    <lineage>
        <taxon>Eukaryota</taxon>
        <taxon>Sar</taxon>
        <taxon>Alveolata</taxon>
        <taxon>Dinophyceae</taxon>
        <taxon>Suessiales</taxon>
        <taxon>Symbiodiniaceae</taxon>
        <taxon>Symbiodinium</taxon>
    </lineage>
</organism>
<keyword evidence="2" id="KW-1185">Reference proteome</keyword>
<reference evidence="1" key="1">
    <citation type="submission" date="2021-02" db="EMBL/GenBank/DDBJ databases">
        <authorList>
            <person name="Dougan E. K."/>
            <person name="Rhodes N."/>
            <person name="Thang M."/>
            <person name="Chan C."/>
        </authorList>
    </citation>
    <scope>NUCLEOTIDE SEQUENCE</scope>
</reference>
<dbReference type="EMBL" id="CAJNJA010100007">
    <property type="protein sequence ID" value="CAE7943574.1"/>
    <property type="molecule type" value="Genomic_DNA"/>
</dbReference>
<protein>
    <submittedName>
        <fullName evidence="1">Uncharacterized protein</fullName>
    </submittedName>
</protein>
<dbReference type="AlphaFoldDB" id="A0A813CKX7"/>
<evidence type="ECO:0000313" key="2">
    <source>
        <dbReference type="Proteomes" id="UP000601435"/>
    </source>
</evidence>
<comment type="caution">
    <text evidence="1">The sequence shown here is derived from an EMBL/GenBank/DDBJ whole genome shotgun (WGS) entry which is preliminary data.</text>
</comment>
<evidence type="ECO:0000313" key="1">
    <source>
        <dbReference type="EMBL" id="CAE7943574.1"/>
    </source>
</evidence>
<proteinExistence type="predicted"/>
<accession>A0A813CKX7</accession>
<name>A0A813CKX7_9DINO</name>
<gene>
    <name evidence="1" type="ORF">SNEC2469_LOCUS35107</name>
</gene>
<dbReference type="Proteomes" id="UP000601435">
    <property type="component" value="Unassembled WGS sequence"/>
</dbReference>
<sequence length="156" mass="16734">VAPVFGSRNLSAGTSIRDLLEATDVFVAAGFRAPIWAFLPQYAFMQPADNAESEVALRGWQRPASRVLDDFALAEHRRSAGPADLALLDSPSGPSAARVLTVRPAVPQLAVDSAPFRVILFRRLRLSLPLASAAATAKARWMCWVIMSQLALGPAP</sequence>
<feature type="non-terminal residue" evidence="1">
    <location>
        <position position="1"/>
    </location>
</feature>